<keyword evidence="11" id="KW-0449">Lipoprotein</keyword>
<keyword evidence="5 9" id="KW-0812">Transmembrane</keyword>
<dbReference type="PROSITE" id="PS50263">
    <property type="entry name" value="CN_HYDROLASE"/>
    <property type="match status" value="1"/>
</dbReference>
<feature type="transmembrane region" description="Helical" evidence="9">
    <location>
        <begin position="28"/>
        <end position="46"/>
    </location>
</feature>
<dbReference type="CDD" id="cd07571">
    <property type="entry name" value="ALP_N-acyl_transferase"/>
    <property type="match status" value="1"/>
</dbReference>
<keyword evidence="6 9" id="KW-1133">Transmembrane helix</keyword>
<evidence type="ECO:0000256" key="2">
    <source>
        <dbReference type="ARBA" id="ARBA00010065"/>
    </source>
</evidence>
<protein>
    <recommendedName>
        <fullName evidence="9">Apolipoprotein N-acyltransferase</fullName>
        <shortName evidence="9">ALP N-acyltransferase</shortName>
        <ecNumber evidence="9">2.3.1.269</ecNumber>
    </recommendedName>
</protein>
<dbReference type="InterPro" id="IPR004563">
    <property type="entry name" value="Apolipo_AcylTrfase"/>
</dbReference>
<evidence type="ECO:0000313" key="11">
    <source>
        <dbReference type="EMBL" id="SJZ55172.1"/>
    </source>
</evidence>
<feature type="transmembrane region" description="Helical" evidence="9">
    <location>
        <begin position="77"/>
        <end position="96"/>
    </location>
</feature>
<proteinExistence type="inferred from homology"/>
<dbReference type="Proteomes" id="UP000190395">
    <property type="component" value="Unassembled WGS sequence"/>
</dbReference>
<evidence type="ECO:0000256" key="4">
    <source>
        <dbReference type="ARBA" id="ARBA00022679"/>
    </source>
</evidence>
<feature type="transmembrane region" description="Helical" evidence="9">
    <location>
        <begin position="186"/>
        <end position="204"/>
    </location>
</feature>
<dbReference type="NCBIfam" id="TIGR00546">
    <property type="entry name" value="lnt"/>
    <property type="match status" value="1"/>
</dbReference>
<feature type="transmembrane region" description="Helical" evidence="9">
    <location>
        <begin position="53"/>
        <end position="71"/>
    </location>
</feature>
<dbReference type="Gene3D" id="3.60.110.10">
    <property type="entry name" value="Carbon-nitrogen hydrolase"/>
    <property type="match status" value="1"/>
</dbReference>
<comment type="similarity">
    <text evidence="2 9">Belongs to the CN hydrolase family. Apolipoprotein N-acyltransferase subfamily.</text>
</comment>
<dbReference type="GO" id="GO:0005886">
    <property type="term" value="C:plasma membrane"/>
    <property type="evidence" value="ECO:0007669"/>
    <property type="project" value="UniProtKB-SubCell"/>
</dbReference>
<feature type="domain" description="CN hydrolase" evidence="10">
    <location>
        <begin position="213"/>
        <end position="478"/>
    </location>
</feature>
<dbReference type="SUPFAM" id="SSF56317">
    <property type="entry name" value="Carbon-nitrogen hydrolase"/>
    <property type="match status" value="1"/>
</dbReference>
<dbReference type="InterPro" id="IPR003010">
    <property type="entry name" value="C-N_Hydrolase"/>
</dbReference>
<keyword evidence="12" id="KW-1185">Reference proteome</keyword>
<sequence length="482" mass="55921">MVQVVASVLLSAFLKFLSHPNFIFKNGLFLLAWFYYVPFLFIVPKLSLKKSALAGFAYGFVSYFLFCFWLIRYDVFSAFGVYALFGVYWAVIFALLQIFSKTRKYAFIFNILILFFAEFLFTKGYFAFGYGVSAYTQWKIPVLTRAVRYTKIWGLDFLIIFFNCIVVANISYVLKYRRFNFVQTGGTLFFAVLFIQHIFIGFFAEETETSSTLKTVLIQNNADPRKDGIEQYKKEIESLKRLTDKALMQYPDTQIVVWPETSVVVDVVSAFDKKLRFGRENERSEIAVDLFDYINSKKCDFILGTSFKNYNSALLFSPIKPIVNSRQTVLPNWQVYKKNHLVPFSEDFPLKGFFPEYYQQSVRSGRYWLEGEKMKLLKFKEILIGTPICFEDTFSEIGEKMAKMGADLFISLSNDSWSYSRACQMQHLAAASFCSMENGIPMIRSANSGQTCYIDGFGRVREMIKPFSENFLYCEVEINKVK</sequence>
<dbReference type="HAMAP" id="MF_01148">
    <property type="entry name" value="Lnt"/>
    <property type="match status" value="1"/>
</dbReference>
<comment type="pathway">
    <text evidence="9">Protein modification; lipoprotein biosynthesis (N-acyl transfer).</text>
</comment>
<dbReference type="InterPro" id="IPR045378">
    <property type="entry name" value="LNT_N"/>
</dbReference>
<comment type="catalytic activity">
    <reaction evidence="9">
        <text>N-terminal S-1,2-diacyl-sn-glyceryl-L-cysteinyl-[lipoprotein] + a glycerophospholipid = N-acyl-S-1,2-diacyl-sn-glyceryl-L-cysteinyl-[lipoprotein] + a 2-acyl-sn-glycero-3-phospholipid + H(+)</text>
        <dbReference type="Rhea" id="RHEA:48228"/>
        <dbReference type="Rhea" id="RHEA-COMP:14681"/>
        <dbReference type="Rhea" id="RHEA-COMP:14684"/>
        <dbReference type="ChEBI" id="CHEBI:15378"/>
        <dbReference type="ChEBI" id="CHEBI:136912"/>
        <dbReference type="ChEBI" id="CHEBI:140656"/>
        <dbReference type="ChEBI" id="CHEBI:140657"/>
        <dbReference type="ChEBI" id="CHEBI:140660"/>
        <dbReference type="EC" id="2.3.1.269"/>
    </reaction>
</comment>
<comment type="subcellular location">
    <subcellularLocation>
        <location evidence="1 9">Cell membrane</location>
        <topology evidence="1 9">Multi-pass membrane protein</topology>
    </subcellularLocation>
</comment>
<evidence type="ECO:0000256" key="3">
    <source>
        <dbReference type="ARBA" id="ARBA00022475"/>
    </source>
</evidence>
<dbReference type="InterPro" id="IPR036526">
    <property type="entry name" value="C-N_Hydrolase_sf"/>
</dbReference>
<comment type="function">
    <text evidence="9">Catalyzes the phospholipid dependent N-acylation of the N-terminal cysteine of apolipoprotein, the last step in lipoprotein maturation.</text>
</comment>
<feature type="transmembrane region" description="Helical" evidence="9">
    <location>
        <begin position="108"/>
        <end position="132"/>
    </location>
</feature>
<evidence type="ECO:0000256" key="6">
    <source>
        <dbReference type="ARBA" id="ARBA00022989"/>
    </source>
</evidence>
<evidence type="ECO:0000259" key="10">
    <source>
        <dbReference type="PROSITE" id="PS50263"/>
    </source>
</evidence>
<reference evidence="11 12" key="1">
    <citation type="submission" date="2017-02" db="EMBL/GenBank/DDBJ databases">
        <authorList>
            <person name="Peterson S.W."/>
        </authorList>
    </citation>
    <scope>NUCLEOTIDE SEQUENCE [LARGE SCALE GENOMIC DNA]</scope>
    <source>
        <strain evidence="11 12">ATCC BAA-909</strain>
    </source>
</reference>
<keyword evidence="8 9" id="KW-0012">Acyltransferase</keyword>
<keyword evidence="3 9" id="KW-1003">Cell membrane</keyword>
<dbReference type="OrthoDB" id="9811121at2"/>
<dbReference type="EC" id="2.3.1.269" evidence="9"/>
<dbReference type="Pfam" id="PF00795">
    <property type="entry name" value="CN_hydrolase"/>
    <property type="match status" value="1"/>
</dbReference>
<dbReference type="PANTHER" id="PTHR38686:SF1">
    <property type="entry name" value="APOLIPOPROTEIN N-ACYLTRANSFERASE"/>
    <property type="match status" value="1"/>
</dbReference>
<dbReference type="STRING" id="225004.SAMN02745152_00574"/>
<dbReference type="UniPathway" id="UPA00666"/>
<evidence type="ECO:0000256" key="1">
    <source>
        <dbReference type="ARBA" id="ARBA00004651"/>
    </source>
</evidence>
<dbReference type="RefSeq" id="WP_078930322.1">
    <property type="nucleotide sequence ID" value="NZ_FUXC01000002.1"/>
</dbReference>
<evidence type="ECO:0000313" key="12">
    <source>
        <dbReference type="Proteomes" id="UP000190395"/>
    </source>
</evidence>
<dbReference type="GeneID" id="303366842"/>
<name>A0A1T4LK85_9SPIR</name>
<feature type="transmembrane region" description="Helical" evidence="9">
    <location>
        <begin position="152"/>
        <end position="174"/>
    </location>
</feature>
<dbReference type="AlphaFoldDB" id="A0A1T4LK85"/>
<dbReference type="PANTHER" id="PTHR38686">
    <property type="entry name" value="APOLIPOPROTEIN N-ACYLTRANSFERASE"/>
    <property type="match status" value="1"/>
</dbReference>
<evidence type="ECO:0000256" key="5">
    <source>
        <dbReference type="ARBA" id="ARBA00022692"/>
    </source>
</evidence>
<accession>A0A1T4LK85</accession>
<dbReference type="GO" id="GO:0042158">
    <property type="term" value="P:lipoprotein biosynthetic process"/>
    <property type="evidence" value="ECO:0007669"/>
    <property type="project" value="UniProtKB-UniRule"/>
</dbReference>
<evidence type="ECO:0000256" key="7">
    <source>
        <dbReference type="ARBA" id="ARBA00023136"/>
    </source>
</evidence>
<dbReference type="GO" id="GO:0016410">
    <property type="term" value="F:N-acyltransferase activity"/>
    <property type="evidence" value="ECO:0007669"/>
    <property type="project" value="UniProtKB-UniRule"/>
</dbReference>
<dbReference type="Pfam" id="PF20154">
    <property type="entry name" value="LNT_N"/>
    <property type="match status" value="1"/>
</dbReference>
<keyword evidence="4 9" id="KW-0808">Transferase</keyword>
<keyword evidence="7 9" id="KW-0472">Membrane</keyword>
<gene>
    <name evidence="9" type="primary">lnt</name>
    <name evidence="11" type="ORF">SAMN02745152_00574</name>
</gene>
<dbReference type="EMBL" id="FUXC01000002">
    <property type="protein sequence ID" value="SJZ55172.1"/>
    <property type="molecule type" value="Genomic_DNA"/>
</dbReference>
<organism evidence="11 12">
    <name type="scientific">Treponema berlinense</name>
    <dbReference type="NCBI Taxonomy" id="225004"/>
    <lineage>
        <taxon>Bacteria</taxon>
        <taxon>Pseudomonadati</taxon>
        <taxon>Spirochaetota</taxon>
        <taxon>Spirochaetia</taxon>
        <taxon>Spirochaetales</taxon>
        <taxon>Treponemataceae</taxon>
        <taxon>Treponema</taxon>
    </lineage>
</organism>
<evidence type="ECO:0000256" key="8">
    <source>
        <dbReference type="ARBA" id="ARBA00023315"/>
    </source>
</evidence>
<evidence type="ECO:0000256" key="9">
    <source>
        <dbReference type="HAMAP-Rule" id="MF_01148"/>
    </source>
</evidence>